<dbReference type="Gramene" id="Kaladp0037s0194.1.v1.1">
    <property type="protein sequence ID" value="Kaladp0037s0194.1.v1.1.CDS.1"/>
    <property type="gene ID" value="Kaladp0037s0194.v1.1"/>
</dbReference>
<dbReference type="PROSITE" id="PS51375">
    <property type="entry name" value="PPR"/>
    <property type="match status" value="5"/>
</dbReference>
<dbReference type="Pfam" id="PF01535">
    <property type="entry name" value="PPR"/>
    <property type="match status" value="5"/>
</dbReference>
<dbReference type="Gene3D" id="1.25.40.10">
    <property type="entry name" value="Tetratricopeptide repeat domain"/>
    <property type="match status" value="6"/>
</dbReference>
<proteinExistence type="predicted"/>
<dbReference type="FunFam" id="1.25.40.10:FF:000090">
    <property type="entry name" value="Pentatricopeptide repeat-containing protein, chloroplastic"/>
    <property type="match status" value="1"/>
</dbReference>
<keyword evidence="4" id="KW-1185">Reference proteome</keyword>
<dbReference type="InterPro" id="IPR011990">
    <property type="entry name" value="TPR-like_helical_dom_sf"/>
</dbReference>
<accession>A0A7N0THR1</accession>
<sequence>MHSAVITLGMHLDMYIANSLINMYVKCGSLHYAVQLFDVLSESHGLVDKDVTLWNSVISGYFSYCRVHEGMAQLSRMLFCGVRPDGYTLSIVLGLRAGDLSYEKGKEIHAYVVRNIFDSDPYLVTALIDMYSGFGFPGKAWHIFEHKEDKSNVVEWNVMMGGFCENGLWEDSLELFSLMKRGSCQLASASYTSALTACSQGGDAAFGKLVHCDAIKTGFQLDPFVATSLITMYSKCALVAESRKAFDQVPDKEIELWNSLISALVSNGYGSDAAEAYCLMRQTGKFGDTFTTSILLSACSLFGLNDLGRTFHAELIKRPIQSDVAVQSALLTMYSKCGNTEDAGCIFETMSEKDLIAWGSMLSGLCQNKKFHEALQLFVSAITIDGIKPDSNIMTTVISSCAGLENQELGSAMHGSVVRNGLIADAFVATALIDLYSMCSSADMAGQVFSGMEHKSLVAWNSIMSCCNHNDIPDFSIRLFPLIISDGLSPDAVSITIVLSAVSSVGAVLMGKILHAYQIRHLVSSDIQVENALVDMYIKCGCLTYAQRTFENMTWTNLVTWNSMIAGYGNHGECAAAIRLFNEMKGFGIVPDEVTFLSLLSSCSHSGLVEEGLKLFQSMKDEYSMNPQIDHYMNIVDLLGRAGRVDDAFNFIQNMPIEPDESIWICLLCACRVHRKLELGELAADKLMKMEPARGSYYVQLLNLYGDAALWDRAAKLRAFMKKKGIKKIPGCSWIELGSSVETFCSGDLSSSRTVEIYEALDCLKRNMGPKQDCPEEFESFQGLD</sequence>
<dbReference type="GO" id="GO:0003729">
    <property type="term" value="F:mRNA binding"/>
    <property type="evidence" value="ECO:0007669"/>
    <property type="project" value="UniProtKB-ARBA"/>
</dbReference>
<dbReference type="Proteomes" id="UP000594263">
    <property type="component" value="Unplaced"/>
</dbReference>
<evidence type="ECO:0000256" key="2">
    <source>
        <dbReference type="PROSITE-ProRule" id="PRU00708"/>
    </source>
</evidence>
<dbReference type="AlphaFoldDB" id="A0A7N0THR1"/>
<evidence type="ECO:0000313" key="3">
    <source>
        <dbReference type="EnsemblPlants" id="Kaladp0037s0194.1.v1.1.CDS.1"/>
    </source>
</evidence>
<feature type="repeat" description="PPR" evidence="2">
    <location>
        <begin position="592"/>
        <end position="622"/>
    </location>
</feature>
<dbReference type="FunFam" id="1.25.40.10:FF:000073">
    <property type="entry name" value="Pentatricopeptide repeat-containing protein chloroplastic"/>
    <property type="match status" value="1"/>
</dbReference>
<name>A0A7N0THR1_KALFE</name>
<dbReference type="PANTHER" id="PTHR47926">
    <property type="entry name" value="PENTATRICOPEPTIDE REPEAT-CONTAINING PROTEIN"/>
    <property type="match status" value="1"/>
</dbReference>
<dbReference type="GO" id="GO:0009451">
    <property type="term" value="P:RNA modification"/>
    <property type="evidence" value="ECO:0007669"/>
    <property type="project" value="InterPro"/>
</dbReference>
<dbReference type="InterPro" id="IPR046960">
    <property type="entry name" value="PPR_At4g14850-like_plant"/>
</dbReference>
<dbReference type="Pfam" id="PF13041">
    <property type="entry name" value="PPR_2"/>
    <property type="match status" value="2"/>
</dbReference>
<dbReference type="InterPro" id="IPR002885">
    <property type="entry name" value="PPR_rpt"/>
</dbReference>
<evidence type="ECO:0000313" key="4">
    <source>
        <dbReference type="Proteomes" id="UP000594263"/>
    </source>
</evidence>
<keyword evidence="1" id="KW-0677">Repeat</keyword>
<dbReference type="NCBIfam" id="TIGR00756">
    <property type="entry name" value="PPR"/>
    <property type="match status" value="4"/>
</dbReference>
<reference evidence="3" key="1">
    <citation type="submission" date="2021-01" db="UniProtKB">
        <authorList>
            <consortium name="EnsemblPlants"/>
        </authorList>
    </citation>
    <scope>IDENTIFICATION</scope>
</reference>
<dbReference type="Pfam" id="PF20431">
    <property type="entry name" value="E_motif"/>
    <property type="match status" value="1"/>
</dbReference>
<evidence type="ECO:0008006" key="5">
    <source>
        <dbReference type="Google" id="ProtNLM"/>
    </source>
</evidence>
<feature type="repeat" description="PPR" evidence="2">
    <location>
        <begin position="152"/>
        <end position="186"/>
    </location>
</feature>
<protein>
    <recommendedName>
        <fullName evidence="5">Pentatricopeptide repeat-containing protein</fullName>
    </recommendedName>
</protein>
<feature type="repeat" description="PPR" evidence="2">
    <location>
        <begin position="50"/>
        <end position="84"/>
    </location>
</feature>
<evidence type="ECO:0000256" key="1">
    <source>
        <dbReference type="ARBA" id="ARBA00022737"/>
    </source>
</evidence>
<feature type="repeat" description="PPR" evidence="2">
    <location>
        <begin position="557"/>
        <end position="591"/>
    </location>
</feature>
<dbReference type="FunFam" id="1.25.40.10:FF:000285">
    <property type="entry name" value="Pentatricopeptide repeat-containing protein, chloroplastic"/>
    <property type="match status" value="1"/>
</dbReference>
<dbReference type="EnsemblPlants" id="Kaladp0037s0194.1.v1.1">
    <property type="protein sequence ID" value="Kaladp0037s0194.1.v1.1.CDS.1"/>
    <property type="gene ID" value="Kaladp0037s0194.v1.1"/>
</dbReference>
<dbReference type="OMA" id="LISCSMT"/>
<dbReference type="PANTHER" id="PTHR47926:SF452">
    <property type="entry name" value="PENTATRICOPEPTIDE REPEAT-CONTAINING PROTEIN"/>
    <property type="match status" value="1"/>
</dbReference>
<organism evidence="3 4">
    <name type="scientific">Kalanchoe fedtschenkoi</name>
    <name type="common">Lavender scallops</name>
    <name type="synonym">South American air plant</name>
    <dbReference type="NCBI Taxonomy" id="63787"/>
    <lineage>
        <taxon>Eukaryota</taxon>
        <taxon>Viridiplantae</taxon>
        <taxon>Streptophyta</taxon>
        <taxon>Embryophyta</taxon>
        <taxon>Tracheophyta</taxon>
        <taxon>Spermatophyta</taxon>
        <taxon>Magnoliopsida</taxon>
        <taxon>eudicotyledons</taxon>
        <taxon>Gunneridae</taxon>
        <taxon>Pentapetalae</taxon>
        <taxon>Saxifragales</taxon>
        <taxon>Crassulaceae</taxon>
        <taxon>Kalanchoe</taxon>
    </lineage>
</organism>
<dbReference type="InterPro" id="IPR046848">
    <property type="entry name" value="E_motif"/>
</dbReference>
<feature type="repeat" description="PPR" evidence="2">
    <location>
        <begin position="354"/>
        <end position="389"/>
    </location>
</feature>